<dbReference type="InterPro" id="IPR010930">
    <property type="entry name" value="Flg_bb/hook_C_dom"/>
</dbReference>
<keyword evidence="8" id="KW-0966">Cell projection</keyword>
<gene>
    <name evidence="8" type="ORF">A7J57_05420</name>
</gene>
<dbReference type="InterPro" id="IPR053967">
    <property type="entry name" value="LlgE_F_G-like_D1"/>
</dbReference>
<feature type="domain" description="Flagellar basal-body/hook protein C-terminal" evidence="6">
    <location>
        <begin position="194"/>
        <end position="234"/>
    </location>
</feature>
<dbReference type="InterPro" id="IPR037925">
    <property type="entry name" value="FlgE/F/G-like"/>
</dbReference>
<evidence type="ECO:0000259" key="7">
    <source>
        <dbReference type="Pfam" id="PF22692"/>
    </source>
</evidence>
<comment type="subcellular location">
    <subcellularLocation>
        <location evidence="1 4">Bacterial flagellum basal body</location>
    </subcellularLocation>
</comment>
<evidence type="ECO:0000256" key="2">
    <source>
        <dbReference type="ARBA" id="ARBA00009677"/>
    </source>
</evidence>
<dbReference type="EMBL" id="LXPS01000022">
    <property type="protein sequence ID" value="OAE43696.1"/>
    <property type="molecule type" value="Genomic_DNA"/>
</dbReference>
<dbReference type="RefSeq" id="WP_063949703.1">
    <property type="nucleotide sequence ID" value="NZ_CP072308.1"/>
</dbReference>
<dbReference type="GO" id="GO:0030694">
    <property type="term" value="C:bacterial-type flagellum basal body, rod"/>
    <property type="evidence" value="ECO:0007669"/>
    <property type="project" value="UniProtKB-UniRule"/>
</dbReference>
<keyword evidence="8" id="KW-0282">Flagellum</keyword>
<sequence length="244" mass="26133">MQSGLYVALSSQIALERRLTTISDNMANVNTVGFRGSEVKFDEMIAKNHNDMNAKVAFVSQGNDYLSTRQGAFEQTGNSFDFAIKGDAWFSLDTPDGQILTRDGRFTMRPDGALISSSGYPVLDAGGGPIRLNPNGGPITVGLDGAIRQNDATVASLGIFQADFSQGFLRHPNSGVKPVAQPVPVVNNHEVGVVQGYLEQSNVNGISQMTQLIQVNRAFESISSLMRDTESTFGEGIKTLGGAR</sequence>
<dbReference type="GO" id="GO:0071978">
    <property type="term" value="P:bacterial-type flagellum-dependent swarming motility"/>
    <property type="evidence" value="ECO:0007669"/>
    <property type="project" value="TreeGrafter"/>
</dbReference>
<evidence type="ECO:0000256" key="3">
    <source>
        <dbReference type="ARBA" id="ARBA00023143"/>
    </source>
</evidence>
<dbReference type="Proteomes" id="UP000077098">
    <property type="component" value="Unassembled WGS sequence"/>
</dbReference>
<dbReference type="AlphaFoldDB" id="A0A176X7P0"/>
<feature type="domain" description="Flagellar basal body rod protein N-terminal" evidence="5">
    <location>
        <begin position="5"/>
        <end position="35"/>
    </location>
</feature>
<dbReference type="Pfam" id="PF00460">
    <property type="entry name" value="Flg_bb_rod"/>
    <property type="match status" value="1"/>
</dbReference>
<keyword evidence="3 4" id="KW-0975">Bacterial flagellum</keyword>
<dbReference type="InterPro" id="IPR012836">
    <property type="entry name" value="FlgF"/>
</dbReference>
<evidence type="ECO:0000259" key="6">
    <source>
        <dbReference type="Pfam" id="PF06429"/>
    </source>
</evidence>
<dbReference type="Pfam" id="PF06429">
    <property type="entry name" value="Flg_bbr_C"/>
    <property type="match status" value="1"/>
</dbReference>
<dbReference type="Pfam" id="PF22692">
    <property type="entry name" value="LlgE_F_G_D1"/>
    <property type="match status" value="1"/>
</dbReference>
<evidence type="ECO:0000256" key="1">
    <source>
        <dbReference type="ARBA" id="ARBA00004117"/>
    </source>
</evidence>
<comment type="caution">
    <text evidence="8">The sequence shown here is derived from an EMBL/GenBank/DDBJ whole genome shotgun (WGS) entry which is preliminary data.</text>
</comment>
<organism evidence="8 9">
    <name type="scientific">Agrobacterium tumefaciens</name>
    <dbReference type="NCBI Taxonomy" id="358"/>
    <lineage>
        <taxon>Bacteria</taxon>
        <taxon>Pseudomonadati</taxon>
        <taxon>Pseudomonadota</taxon>
        <taxon>Alphaproteobacteria</taxon>
        <taxon>Hyphomicrobiales</taxon>
        <taxon>Rhizobiaceae</taxon>
        <taxon>Rhizobium/Agrobacterium group</taxon>
        <taxon>Agrobacterium</taxon>
        <taxon>Agrobacterium tumefaciens complex</taxon>
    </lineage>
</organism>
<comment type="subunit">
    <text evidence="4">The basal body constitutes a major portion of the flagellar organelle and consists of five rings (E,L,P,S, and M) mounted on a central rod. The rod consists of about 26 subunits of FlgG in the distal portion, and FlgB, FlgC and FlgF are thought to build up the proximal portion of the rod with about 6 subunits each.</text>
</comment>
<evidence type="ECO:0000313" key="8">
    <source>
        <dbReference type="EMBL" id="OAE43696.1"/>
    </source>
</evidence>
<evidence type="ECO:0000259" key="5">
    <source>
        <dbReference type="Pfam" id="PF00460"/>
    </source>
</evidence>
<dbReference type="NCBIfam" id="TIGR03506">
    <property type="entry name" value="FlgEFG_subfam"/>
    <property type="match status" value="1"/>
</dbReference>
<dbReference type="NCBIfam" id="NF009282">
    <property type="entry name" value="PRK12642.1"/>
    <property type="match status" value="1"/>
</dbReference>
<dbReference type="InterPro" id="IPR001444">
    <property type="entry name" value="Flag_bb_rod_N"/>
</dbReference>
<evidence type="ECO:0000256" key="4">
    <source>
        <dbReference type="RuleBase" id="RU362116"/>
    </source>
</evidence>
<comment type="similarity">
    <text evidence="2 4">Belongs to the flagella basal body rod proteins family.</text>
</comment>
<dbReference type="SUPFAM" id="SSF117143">
    <property type="entry name" value="Flagellar hook protein flgE"/>
    <property type="match status" value="1"/>
</dbReference>
<feature type="domain" description="Flagellar hook protein FlgE/F/G-like D1" evidence="7">
    <location>
        <begin position="83"/>
        <end position="147"/>
    </location>
</feature>
<dbReference type="PANTHER" id="PTHR30435:SF19">
    <property type="entry name" value="FLAGELLAR BASAL-BODY ROD PROTEIN FLGG"/>
    <property type="match status" value="1"/>
</dbReference>
<proteinExistence type="inferred from homology"/>
<evidence type="ECO:0000313" key="9">
    <source>
        <dbReference type="Proteomes" id="UP000077098"/>
    </source>
</evidence>
<protein>
    <recommendedName>
        <fullName evidence="4">Flagellar basal-body rod protein FlgF</fullName>
    </recommendedName>
</protein>
<accession>A0A176X7P0</accession>
<dbReference type="InterPro" id="IPR020013">
    <property type="entry name" value="Flagellar_FlgE/F/G"/>
</dbReference>
<dbReference type="PANTHER" id="PTHR30435">
    <property type="entry name" value="FLAGELLAR PROTEIN"/>
    <property type="match status" value="1"/>
</dbReference>
<dbReference type="NCBIfam" id="TIGR02490">
    <property type="entry name" value="flgF"/>
    <property type="match status" value="1"/>
</dbReference>
<name>A0A176X7P0_AGRTU</name>
<keyword evidence="8" id="KW-0969">Cilium</keyword>
<reference evidence="8 9" key="1">
    <citation type="submission" date="2016-05" db="EMBL/GenBank/DDBJ databases">
        <authorList>
            <person name="Lavstsen T."/>
            <person name="Jespersen J.S."/>
        </authorList>
    </citation>
    <scope>NUCLEOTIDE SEQUENCE [LARGE SCALE GENOMIC DNA]</scope>
    <source>
        <strain evidence="8 9">KCJ1736</strain>
    </source>
</reference>